<dbReference type="AlphaFoldDB" id="A0A553P6M1"/>
<accession>A0A553P6M1</accession>
<gene>
    <name evidence="2" type="ORF">TCAL_01938</name>
</gene>
<dbReference type="Proteomes" id="UP000318571">
    <property type="component" value="Chromosome 3"/>
</dbReference>
<reference evidence="2 3" key="1">
    <citation type="journal article" date="2018" name="Nat. Ecol. Evol.">
        <title>Genomic signatures of mitonuclear coevolution across populations of Tigriopus californicus.</title>
        <authorList>
            <person name="Barreto F.S."/>
            <person name="Watson E.T."/>
            <person name="Lima T.G."/>
            <person name="Willett C.S."/>
            <person name="Edmands S."/>
            <person name="Li W."/>
            <person name="Burton R.S."/>
        </authorList>
    </citation>
    <scope>NUCLEOTIDE SEQUENCE [LARGE SCALE GENOMIC DNA]</scope>
    <source>
        <strain evidence="2 3">San Diego</strain>
    </source>
</reference>
<evidence type="ECO:0000313" key="2">
    <source>
        <dbReference type="EMBL" id="TRY73270.1"/>
    </source>
</evidence>
<sequence>MTASPTLSSTTLNAFFKAQDYGSVIETVTKFLDQVDSAPFPATDSAASVGKFLNAAAFHLYYQAVAQTAHQASLAKCLTRAFETLSRAPTRPTELNEKCQSAGLNIILKRYLLDLDWPHLNLLGQAFLGFVQSTNAAPDLVVFLTHLLALSRSCHDLLATSPNWQPHLALALKDHRFGAGDYAWRSFFVLYTDLDIRCLAAKKGVPAVSDFLDRLQMTIVFVREKWPADPNQTIPCYERLVAQGTKMGACLVSQKRIAEAQSVFAASQRLFVDHMQPIGKYVPSIRIVALFNQILELAVSEKDTRQTLKVVQILQDILGRIQRGKATAITPFSASVCLALTHFYTFRCSYDQLVSVTSQEIQSNARLAAQTKPPENALSNDDPNDNCKDIGDNNPYVITLTAEREIELFSVLKKVLALLQEGFGLKERSLSGTGLSPNSVIRMIGCLGEFLDLLGYSPESETARGIFWEACQVFNNKDQEMCALKSLAQSQGELNPSQQDRVKALLQEPKTSAQLNLSLALAWDLLSRSRIKECFQICSSVLDLATSDCSGRLLVSESYWILTLCATKRRIPNPPNSLIHHGPHELGYEAYRNIMVTCASLEKQFGKYDSLLLDHMRSIRLKNEIIALRSHLFLWTGLAKELRLYGKIHLELVQSLALPTRFVSSLLNMVEIDLLCDDADQAELKLQGVGKIAQATIATSTPVGDVSHVKKKVPKSKAKDKLGASPNLKRALMVTPSWLDDDPSCTCLHCSQPLLLVIIVKYFNFKGVLHHMKEDLEAAASFFEGTVKLFELVEKKLDHILSPSVHFQVNIAIIQALQWQVECYCRDEYLSKCHDLLRIQRQKLEILPSVQRNRLDCLYENRFLEQSLMCRVPKDDLELSGLADKLSHLDVSSGSSQRGAGDFTTPVVTKASTNRRNPPRKPTKRLLMA</sequence>
<protein>
    <submittedName>
        <fullName evidence="2">Uncharacterized protein</fullName>
    </submittedName>
</protein>
<evidence type="ECO:0000256" key="1">
    <source>
        <dbReference type="SAM" id="MobiDB-lite"/>
    </source>
</evidence>
<dbReference type="OrthoDB" id="6776738at2759"/>
<organism evidence="2 3">
    <name type="scientific">Tigriopus californicus</name>
    <name type="common">Marine copepod</name>
    <dbReference type="NCBI Taxonomy" id="6832"/>
    <lineage>
        <taxon>Eukaryota</taxon>
        <taxon>Metazoa</taxon>
        <taxon>Ecdysozoa</taxon>
        <taxon>Arthropoda</taxon>
        <taxon>Crustacea</taxon>
        <taxon>Multicrustacea</taxon>
        <taxon>Hexanauplia</taxon>
        <taxon>Copepoda</taxon>
        <taxon>Harpacticoida</taxon>
        <taxon>Harpacticidae</taxon>
        <taxon>Tigriopus</taxon>
    </lineage>
</organism>
<keyword evidence="3" id="KW-1185">Reference proteome</keyword>
<feature type="compositionally biased region" description="Basic residues" evidence="1">
    <location>
        <begin position="917"/>
        <end position="929"/>
    </location>
</feature>
<comment type="caution">
    <text evidence="2">The sequence shown here is derived from an EMBL/GenBank/DDBJ whole genome shotgun (WGS) entry which is preliminary data.</text>
</comment>
<evidence type="ECO:0000313" key="3">
    <source>
        <dbReference type="Proteomes" id="UP000318571"/>
    </source>
</evidence>
<name>A0A553P6M1_TIGCA</name>
<feature type="region of interest" description="Disordered" evidence="1">
    <location>
        <begin position="369"/>
        <end position="390"/>
    </location>
</feature>
<proteinExistence type="predicted"/>
<feature type="region of interest" description="Disordered" evidence="1">
    <location>
        <begin position="891"/>
        <end position="929"/>
    </location>
</feature>
<dbReference type="EMBL" id="VCGU01000007">
    <property type="protein sequence ID" value="TRY73270.1"/>
    <property type="molecule type" value="Genomic_DNA"/>
</dbReference>